<dbReference type="CDD" id="cd19501">
    <property type="entry name" value="RecA-like_FtsH"/>
    <property type="match status" value="1"/>
</dbReference>
<evidence type="ECO:0000256" key="10">
    <source>
        <dbReference type="ARBA" id="ARBA00022833"/>
    </source>
</evidence>
<dbReference type="GO" id="GO:0016887">
    <property type="term" value="F:ATP hydrolysis activity"/>
    <property type="evidence" value="ECO:0007669"/>
    <property type="project" value="InterPro"/>
</dbReference>
<organism evidence="17 18">
    <name type="scientific">Pinctada imbricata</name>
    <name type="common">Atlantic pearl-oyster</name>
    <name type="synonym">Pinctada martensii</name>
    <dbReference type="NCBI Taxonomy" id="66713"/>
    <lineage>
        <taxon>Eukaryota</taxon>
        <taxon>Metazoa</taxon>
        <taxon>Spiralia</taxon>
        <taxon>Lophotrochozoa</taxon>
        <taxon>Mollusca</taxon>
        <taxon>Bivalvia</taxon>
        <taxon>Autobranchia</taxon>
        <taxon>Pteriomorphia</taxon>
        <taxon>Pterioida</taxon>
        <taxon>Pterioidea</taxon>
        <taxon>Pteriidae</taxon>
        <taxon>Pinctada</taxon>
    </lineage>
</organism>
<dbReference type="AlphaFoldDB" id="A0AA88XQT6"/>
<dbReference type="InterPro" id="IPR011546">
    <property type="entry name" value="Pept_M41_FtsH_extracell"/>
</dbReference>
<evidence type="ECO:0000256" key="6">
    <source>
        <dbReference type="ARBA" id="ARBA00022692"/>
    </source>
</evidence>
<gene>
    <name evidence="17" type="ORF">FSP39_008728</name>
</gene>
<dbReference type="Gene3D" id="1.20.58.760">
    <property type="entry name" value="Peptidase M41"/>
    <property type="match status" value="1"/>
</dbReference>
<dbReference type="Gene3D" id="3.40.50.300">
    <property type="entry name" value="P-loop containing nucleotide triphosphate hydrolases"/>
    <property type="match status" value="1"/>
</dbReference>
<keyword evidence="12" id="KW-0809">Transit peptide</keyword>
<dbReference type="Gene3D" id="3.40.1690.20">
    <property type="match status" value="1"/>
</dbReference>
<dbReference type="GO" id="GO:0005524">
    <property type="term" value="F:ATP binding"/>
    <property type="evidence" value="ECO:0007669"/>
    <property type="project" value="UniProtKB-KW"/>
</dbReference>
<dbReference type="InterPro" id="IPR000642">
    <property type="entry name" value="Peptidase_M41"/>
</dbReference>
<dbReference type="InterPro" id="IPR003959">
    <property type="entry name" value="ATPase_AAA_core"/>
</dbReference>
<keyword evidence="10" id="KW-0862">Zinc</keyword>
<dbReference type="PANTHER" id="PTHR43655:SF8">
    <property type="entry name" value="PARAPLEGIN"/>
    <property type="match status" value="1"/>
</dbReference>
<evidence type="ECO:0000256" key="1">
    <source>
        <dbReference type="ARBA" id="ARBA00001947"/>
    </source>
</evidence>
<dbReference type="Pfam" id="PF00004">
    <property type="entry name" value="AAA"/>
    <property type="match status" value="1"/>
</dbReference>
<evidence type="ECO:0000256" key="11">
    <source>
        <dbReference type="ARBA" id="ARBA00022840"/>
    </source>
</evidence>
<dbReference type="InterPro" id="IPR003593">
    <property type="entry name" value="AAA+_ATPase"/>
</dbReference>
<comment type="similarity">
    <text evidence="3">In the C-terminal section; belongs to the peptidase M41 family.</text>
</comment>
<dbReference type="SUPFAM" id="SSF140990">
    <property type="entry name" value="FtsH protease domain-like"/>
    <property type="match status" value="1"/>
</dbReference>
<dbReference type="GO" id="GO:0008270">
    <property type="term" value="F:zinc ion binding"/>
    <property type="evidence" value="ECO:0007669"/>
    <property type="project" value="InterPro"/>
</dbReference>
<comment type="similarity">
    <text evidence="4">In the N-terminal section; belongs to the AAA ATPase family.</text>
</comment>
<dbReference type="Proteomes" id="UP001186944">
    <property type="component" value="Unassembled WGS sequence"/>
</dbReference>
<keyword evidence="15" id="KW-0472">Membrane</keyword>
<feature type="domain" description="AAA+ ATPase" evidence="16">
    <location>
        <begin position="378"/>
        <end position="518"/>
    </location>
</feature>
<comment type="cofactor">
    <cofactor evidence="1">
        <name>Zn(2+)</name>
        <dbReference type="ChEBI" id="CHEBI:29105"/>
    </cofactor>
</comment>
<evidence type="ECO:0000256" key="2">
    <source>
        <dbReference type="ARBA" id="ARBA00004141"/>
    </source>
</evidence>
<dbReference type="Gene3D" id="1.10.8.60">
    <property type="match status" value="1"/>
</dbReference>
<evidence type="ECO:0000256" key="7">
    <source>
        <dbReference type="ARBA" id="ARBA00022723"/>
    </source>
</evidence>
<evidence type="ECO:0000256" key="3">
    <source>
        <dbReference type="ARBA" id="ARBA00010044"/>
    </source>
</evidence>
<dbReference type="InterPro" id="IPR027417">
    <property type="entry name" value="P-loop_NTPase"/>
</dbReference>
<evidence type="ECO:0000256" key="4">
    <source>
        <dbReference type="ARBA" id="ARBA00010550"/>
    </source>
</evidence>
<dbReference type="InterPro" id="IPR041569">
    <property type="entry name" value="AAA_lid_3"/>
</dbReference>
<dbReference type="Pfam" id="PF06480">
    <property type="entry name" value="FtsH_ext"/>
    <property type="match status" value="1"/>
</dbReference>
<dbReference type="EMBL" id="VSWD01000012">
    <property type="protein sequence ID" value="KAK3085792.1"/>
    <property type="molecule type" value="Genomic_DNA"/>
</dbReference>
<comment type="caution">
    <text evidence="17">The sequence shown here is derived from an EMBL/GenBank/DDBJ whole genome shotgun (WGS) entry which is preliminary data.</text>
</comment>
<dbReference type="PANTHER" id="PTHR43655">
    <property type="entry name" value="ATP-DEPENDENT PROTEASE"/>
    <property type="match status" value="1"/>
</dbReference>
<dbReference type="FunFam" id="1.10.8.60:FF:000019">
    <property type="entry name" value="AFG3-like AAA ATPase 2"/>
    <property type="match status" value="1"/>
</dbReference>
<dbReference type="Pfam" id="PF17862">
    <property type="entry name" value="AAA_lid_3"/>
    <property type="match status" value="1"/>
</dbReference>
<evidence type="ECO:0000256" key="8">
    <source>
        <dbReference type="ARBA" id="ARBA00022741"/>
    </source>
</evidence>
<keyword evidence="8" id="KW-0547">Nucleotide-binding</keyword>
<keyword evidence="14" id="KW-0482">Metalloprotease</keyword>
<evidence type="ECO:0000313" key="17">
    <source>
        <dbReference type="EMBL" id="KAK3085792.1"/>
    </source>
</evidence>
<name>A0AA88XQT6_PINIB</name>
<evidence type="ECO:0000256" key="15">
    <source>
        <dbReference type="ARBA" id="ARBA00023136"/>
    </source>
</evidence>
<evidence type="ECO:0000256" key="9">
    <source>
        <dbReference type="ARBA" id="ARBA00022801"/>
    </source>
</evidence>
<keyword evidence="13" id="KW-1133">Transmembrane helix</keyword>
<keyword evidence="5" id="KW-0645">Protease</keyword>
<evidence type="ECO:0000256" key="12">
    <source>
        <dbReference type="ARBA" id="ARBA00022946"/>
    </source>
</evidence>
<evidence type="ECO:0000256" key="5">
    <source>
        <dbReference type="ARBA" id="ARBA00022670"/>
    </source>
</evidence>
<sequence>MEIVLFAGKCVVIGGFVCWCDDVMPLEVGQLCDNIRFFKDRLESGVHSCLVHLQRTCLEKRVHTLARSLHRAGYLDRKSLSEIQGFFREFHSSKNLHQNEDGKRDRDRREDQMPPFPVKVLLLLLISYLLLQMVSRIETPKQQVDIPWNVFINDYLLKGEVSKIVVHKNPFIPGVFATLQPGVKVNGRPVFKDYMIRVLVPSIEKIEDKIRDEEDKLGIAPSERIPIEYRTQHVDGNNVPLLLTLMIPFMIMFYLMKRRAPPRPGRPGNKQDQVKRDSEKDIDNGFDFIVDEDIAPGVGIFKIISNDEANVEMISKTAVMEKGNIRQARHVRGDYLYKSKEAIRFKDVAGLKEAKIEVMEFVDYLKNPKHYKKIGAKIPHGALLLGPPGCGKTLLAKALATEAKVPFFATAGSEFVEMIGGLGASRVRDLFKKARNAAPCIIYIDEIDAIGKKRTERGGDGGNSEEENTLIQILAEMDGFTTEENVIVLGSTNRADMLDQALLRPGRFDRHIMIDLPTMSERLELFELYMGKLALGFPLSTAAPRLAQLTPGLSGADINNICNEAAINAARLSQNEVKMSDFDYACERVMTGSAKKTNVLSPFEKKVNAYYMAGHVLVSWLLKSPDALLKVSIIPRTNQQLGFSQFLPNDNKLYTTEQLFERMCVHLGGSVTEAVIFNHSSTASEKDLKVVRKIAYDIIRRFGMNDNIGQLSFNINTEEDETMIKPYSKSLSALIDQEVMALVAKANLSTKEVIEKNKDKLDKLAEALVQKESLTYEDITNLIGPPPHGDKRPKEYAEPFMNMAI</sequence>
<keyword evidence="7" id="KW-0479">Metal-binding</keyword>
<keyword evidence="9" id="KW-0378">Hydrolase</keyword>
<comment type="subcellular location">
    <subcellularLocation>
        <location evidence="2">Membrane</location>
        <topology evidence="2">Multi-pass membrane protein</topology>
    </subcellularLocation>
</comment>
<keyword evidence="6" id="KW-0812">Transmembrane</keyword>
<evidence type="ECO:0000256" key="14">
    <source>
        <dbReference type="ARBA" id="ARBA00023049"/>
    </source>
</evidence>
<evidence type="ECO:0000256" key="13">
    <source>
        <dbReference type="ARBA" id="ARBA00022989"/>
    </source>
</evidence>
<dbReference type="GO" id="GO:0004176">
    <property type="term" value="F:ATP-dependent peptidase activity"/>
    <property type="evidence" value="ECO:0007669"/>
    <property type="project" value="InterPro"/>
</dbReference>
<dbReference type="FunFam" id="3.40.50.300:FF:000277">
    <property type="entry name" value="ATP-dependent zinc metalloprotease FtsH"/>
    <property type="match status" value="1"/>
</dbReference>
<evidence type="ECO:0000259" key="16">
    <source>
        <dbReference type="SMART" id="SM00382"/>
    </source>
</evidence>
<dbReference type="Pfam" id="PF01434">
    <property type="entry name" value="Peptidase_M41"/>
    <property type="match status" value="1"/>
</dbReference>
<dbReference type="SMART" id="SM00382">
    <property type="entry name" value="AAA"/>
    <property type="match status" value="1"/>
</dbReference>
<dbReference type="GO" id="GO:0004222">
    <property type="term" value="F:metalloendopeptidase activity"/>
    <property type="evidence" value="ECO:0007669"/>
    <property type="project" value="InterPro"/>
</dbReference>
<dbReference type="InterPro" id="IPR050928">
    <property type="entry name" value="ATP-dep_Zn_Metalloprotease"/>
</dbReference>
<accession>A0AA88XQT6</accession>
<dbReference type="InterPro" id="IPR037219">
    <property type="entry name" value="Peptidase_M41-like"/>
</dbReference>
<evidence type="ECO:0000313" key="18">
    <source>
        <dbReference type="Proteomes" id="UP001186944"/>
    </source>
</evidence>
<dbReference type="GO" id="GO:0005745">
    <property type="term" value="C:m-AAA complex"/>
    <property type="evidence" value="ECO:0007669"/>
    <property type="project" value="TreeGrafter"/>
</dbReference>
<dbReference type="SUPFAM" id="SSF52540">
    <property type="entry name" value="P-loop containing nucleoside triphosphate hydrolases"/>
    <property type="match status" value="1"/>
</dbReference>
<keyword evidence="18" id="KW-1185">Reference proteome</keyword>
<keyword evidence="11" id="KW-0067">ATP-binding</keyword>
<dbReference type="GO" id="GO:0034982">
    <property type="term" value="P:mitochondrial protein processing"/>
    <property type="evidence" value="ECO:0007669"/>
    <property type="project" value="TreeGrafter"/>
</dbReference>
<protein>
    <recommendedName>
        <fullName evidence="16">AAA+ ATPase domain-containing protein</fullName>
    </recommendedName>
</protein>
<proteinExistence type="inferred from homology"/>
<reference evidence="17" key="1">
    <citation type="submission" date="2019-08" db="EMBL/GenBank/DDBJ databases">
        <title>The improved chromosome-level genome for the pearl oyster Pinctada fucata martensii using PacBio sequencing and Hi-C.</title>
        <authorList>
            <person name="Zheng Z."/>
        </authorList>
    </citation>
    <scope>NUCLEOTIDE SEQUENCE</scope>
    <source>
        <strain evidence="17">ZZ-2019</strain>
        <tissue evidence="17">Adductor muscle</tissue>
    </source>
</reference>